<comment type="caution">
    <text evidence="1">The sequence shown here is derived from an EMBL/GenBank/DDBJ whole genome shotgun (WGS) entry which is preliminary data.</text>
</comment>
<gene>
    <name evidence="1" type="ORF">Ddye_008292</name>
</gene>
<name>A0AAE0CL63_9ROSI</name>
<dbReference type="Proteomes" id="UP001280121">
    <property type="component" value="Unassembled WGS sequence"/>
</dbReference>
<dbReference type="EMBL" id="JANJYI010000003">
    <property type="protein sequence ID" value="KAK2655240.1"/>
    <property type="molecule type" value="Genomic_DNA"/>
</dbReference>
<evidence type="ECO:0000313" key="2">
    <source>
        <dbReference type="Proteomes" id="UP001280121"/>
    </source>
</evidence>
<proteinExistence type="predicted"/>
<keyword evidence="2" id="KW-1185">Reference proteome</keyword>
<sequence>MTKGKKKQRIESLVQSQVGSLDKFFSCTKQVETSLNDVVNEEHENDNEDHDQLMNAKDDEELIQHINENDHGEPNQHVNEEDNEDVQNVDISEELVFPLNIDDPGNWDNIHQNVRDFLVERGPKRDNDVIFPKDNLGGHFSSSYYIQNLPNREKHDRKWLVYSVSLDKVFFFLL</sequence>
<organism evidence="1 2">
    <name type="scientific">Dipteronia dyeriana</name>
    <dbReference type="NCBI Taxonomy" id="168575"/>
    <lineage>
        <taxon>Eukaryota</taxon>
        <taxon>Viridiplantae</taxon>
        <taxon>Streptophyta</taxon>
        <taxon>Embryophyta</taxon>
        <taxon>Tracheophyta</taxon>
        <taxon>Spermatophyta</taxon>
        <taxon>Magnoliopsida</taxon>
        <taxon>eudicotyledons</taxon>
        <taxon>Gunneridae</taxon>
        <taxon>Pentapetalae</taxon>
        <taxon>rosids</taxon>
        <taxon>malvids</taxon>
        <taxon>Sapindales</taxon>
        <taxon>Sapindaceae</taxon>
        <taxon>Hippocastanoideae</taxon>
        <taxon>Acereae</taxon>
        <taxon>Dipteronia</taxon>
    </lineage>
</organism>
<protein>
    <submittedName>
        <fullName evidence="1">Uncharacterized protein</fullName>
    </submittedName>
</protein>
<evidence type="ECO:0000313" key="1">
    <source>
        <dbReference type="EMBL" id="KAK2655240.1"/>
    </source>
</evidence>
<reference evidence="1" key="1">
    <citation type="journal article" date="2023" name="Plant J.">
        <title>Genome sequences and population genomics provide insights into the demographic history, inbreeding, and mutation load of two 'living fossil' tree species of Dipteronia.</title>
        <authorList>
            <person name="Feng Y."/>
            <person name="Comes H.P."/>
            <person name="Chen J."/>
            <person name="Zhu S."/>
            <person name="Lu R."/>
            <person name="Zhang X."/>
            <person name="Li P."/>
            <person name="Qiu J."/>
            <person name="Olsen K.M."/>
            <person name="Qiu Y."/>
        </authorList>
    </citation>
    <scope>NUCLEOTIDE SEQUENCE</scope>
    <source>
        <strain evidence="1">KIB01</strain>
    </source>
</reference>
<accession>A0AAE0CL63</accession>
<dbReference type="AlphaFoldDB" id="A0AAE0CL63"/>